<dbReference type="STRING" id="5627.A0A1C7M9Q0"/>
<evidence type="ECO:0000313" key="2">
    <source>
        <dbReference type="Proteomes" id="UP000092993"/>
    </source>
</evidence>
<dbReference type="Proteomes" id="UP000092993">
    <property type="component" value="Unassembled WGS sequence"/>
</dbReference>
<comment type="caution">
    <text evidence="1">The sequence shown here is derived from an EMBL/GenBank/DDBJ whole genome shotgun (WGS) entry which is preliminary data.</text>
</comment>
<reference evidence="1 2" key="1">
    <citation type="submission" date="2016-03" db="EMBL/GenBank/DDBJ databases">
        <title>Whole genome sequencing of Grifola frondosa 9006-11.</title>
        <authorList>
            <person name="Min B."/>
            <person name="Park H."/>
            <person name="Kim J.-G."/>
            <person name="Cho H."/>
            <person name="Oh Y.-L."/>
            <person name="Kong W.-S."/>
            <person name="Choi I.-G."/>
        </authorList>
    </citation>
    <scope>NUCLEOTIDE SEQUENCE [LARGE SCALE GENOMIC DNA]</scope>
    <source>
        <strain evidence="1 2">9006-11</strain>
    </source>
</reference>
<keyword evidence="2" id="KW-1185">Reference proteome</keyword>
<protein>
    <recommendedName>
        <fullName evidence="3">Core-binding (CB) domain-containing protein</fullName>
    </recommendedName>
</protein>
<dbReference type="AlphaFoldDB" id="A0A1C7M9Q0"/>
<sequence length="139" mass="15166">MPAQGFRVIPSTIPGRPGIVEPLGKLQLWPSSLCPDCPADERIFQWRGVLTPASPTISDPLIQYLADAASRTSLRESTVSGYGSGLRKFHLFCDIFSIPEREHLPASFQLLHSFALWAVAEPNPAEPVFSLGTPSNPLL</sequence>
<evidence type="ECO:0008006" key="3">
    <source>
        <dbReference type="Google" id="ProtNLM"/>
    </source>
</evidence>
<gene>
    <name evidence="1" type="ORF">A0H81_06081</name>
</gene>
<dbReference type="OrthoDB" id="3254696at2759"/>
<proteinExistence type="predicted"/>
<accession>A0A1C7M9Q0</accession>
<name>A0A1C7M9Q0_GRIFR</name>
<dbReference type="EMBL" id="LUGG01000006">
    <property type="protein sequence ID" value="OBZ73598.1"/>
    <property type="molecule type" value="Genomic_DNA"/>
</dbReference>
<evidence type="ECO:0000313" key="1">
    <source>
        <dbReference type="EMBL" id="OBZ73598.1"/>
    </source>
</evidence>
<organism evidence="1 2">
    <name type="scientific">Grifola frondosa</name>
    <name type="common">Maitake</name>
    <name type="synonym">Polyporus frondosus</name>
    <dbReference type="NCBI Taxonomy" id="5627"/>
    <lineage>
        <taxon>Eukaryota</taxon>
        <taxon>Fungi</taxon>
        <taxon>Dikarya</taxon>
        <taxon>Basidiomycota</taxon>
        <taxon>Agaricomycotina</taxon>
        <taxon>Agaricomycetes</taxon>
        <taxon>Polyporales</taxon>
        <taxon>Grifolaceae</taxon>
        <taxon>Grifola</taxon>
    </lineage>
</organism>